<feature type="region of interest" description="Disordered" evidence="4">
    <location>
        <begin position="735"/>
        <end position="788"/>
    </location>
</feature>
<dbReference type="Pfam" id="PF02902">
    <property type="entry name" value="Peptidase_C48"/>
    <property type="match status" value="1"/>
</dbReference>
<feature type="region of interest" description="Disordered" evidence="4">
    <location>
        <begin position="562"/>
        <end position="620"/>
    </location>
</feature>
<organism evidence="6 7">
    <name type="scientific">Brassica rapa subsp. trilocularis</name>
    <dbReference type="NCBI Taxonomy" id="1813537"/>
    <lineage>
        <taxon>Eukaryota</taxon>
        <taxon>Viridiplantae</taxon>
        <taxon>Streptophyta</taxon>
        <taxon>Embryophyta</taxon>
        <taxon>Tracheophyta</taxon>
        <taxon>Spermatophyta</taxon>
        <taxon>Magnoliopsida</taxon>
        <taxon>eudicotyledons</taxon>
        <taxon>Gunneridae</taxon>
        <taxon>Pentapetalae</taxon>
        <taxon>rosids</taxon>
        <taxon>malvids</taxon>
        <taxon>Brassicales</taxon>
        <taxon>Brassicaceae</taxon>
        <taxon>Brassiceae</taxon>
        <taxon>Brassica</taxon>
    </lineage>
</organism>
<dbReference type="SUPFAM" id="SSF54001">
    <property type="entry name" value="Cysteine proteinases"/>
    <property type="match status" value="1"/>
</dbReference>
<keyword evidence="7" id="KW-1185">Reference proteome</keyword>
<keyword evidence="3" id="KW-0378">Hydrolase</keyword>
<dbReference type="PANTHER" id="PTHR48449">
    <property type="entry name" value="DUF1985 DOMAIN-CONTAINING PROTEIN"/>
    <property type="match status" value="1"/>
</dbReference>
<feature type="compositionally biased region" description="Basic and acidic residues" evidence="4">
    <location>
        <begin position="567"/>
        <end position="584"/>
    </location>
</feature>
<gene>
    <name evidence="6" type="primary">A08p014470.1_BraROA</name>
    <name evidence="6" type="ORF">IGI04_030294</name>
</gene>
<dbReference type="Gene3D" id="3.40.395.10">
    <property type="entry name" value="Adenoviral Proteinase, Chain A"/>
    <property type="match status" value="1"/>
</dbReference>
<dbReference type="Proteomes" id="UP000823674">
    <property type="component" value="Chromosome A08"/>
</dbReference>
<proteinExistence type="inferred from homology"/>
<dbReference type="PANTHER" id="PTHR48449:SF1">
    <property type="entry name" value="DUF1985 DOMAIN-CONTAINING PROTEIN"/>
    <property type="match status" value="1"/>
</dbReference>
<feature type="region of interest" description="Disordered" evidence="4">
    <location>
        <begin position="665"/>
        <end position="722"/>
    </location>
</feature>
<reference evidence="6 7" key="1">
    <citation type="submission" date="2021-03" db="EMBL/GenBank/DDBJ databases">
        <authorList>
            <person name="King G.J."/>
            <person name="Bancroft I."/>
            <person name="Baten A."/>
            <person name="Bloomfield J."/>
            <person name="Borpatragohain P."/>
            <person name="He Z."/>
            <person name="Irish N."/>
            <person name="Irwin J."/>
            <person name="Liu K."/>
            <person name="Mauleon R.P."/>
            <person name="Moore J."/>
            <person name="Morris R."/>
            <person name="Ostergaard L."/>
            <person name="Wang B."/>
            <person name="Wells R."/>
        </authorList>
    </citation>
    <scope>NUCLEOTIDE SEQUENCE [LARGE SCALE GENOMIC DNA]</scope>
    <source>
        <strain evidence="6">R-o-18</strain>
        <tissue evidence="6">Leaf</tissue>
    </source>
</reference>
<accession>A0ABQ7LT10</accession>
<feature type="region of interest" description="Disordered" evidence="4">
    <location>
        <begin position="280"/>
        <end position="384"/>
    </location>
</feature>
<feature type="compositionally biased region" description="Basic residues" evidence="4">
    <location>
        <begin position="310"/>
        <end position="334"/>
    </location>
</feature>
<keyword evidence="2" id="KW-0645">Protease</keyword>
<comment type="similarity">
    <text evidence="1">Belongs to the peptidase C48 family.</text>
</comment>
<dbReference type="PROSITE" id="PS50600">
    <property type="entry name" value="ULP_PROTEASE"/>
    <property type="match status" value="1"/>
</dbReference>
<dbReference type="InterPro" id="IPR038765">
    <property type="entry name" value="Papain-like_cys_pep_sf"/>
</dbReference>
<evidence type="ECO:0000313" key="6">
    <source>
        <dbReference type="EMBL" id="KAG5388753.1"/>
    </source>
</evidence>
<dbReference type="InterPro" id="IPR003653">
    <property type="entry name" value="Peptidase_C48_C"/>
</dbReference>
<sequence>MIALVDGVLCPSSKDLKLTLRYVEMLSDVESFLAYPWGRESFLMTVPRFLPPLVVAPGENPLQVMRDRLSQKTTVCYGFPLALQLFLFDDVPLLLEKIPDAGNTTTFIDSPGACSSPSTILTFNEIVAVEEDPDLSVHFTVIPDEERLLLVDQNEDRQVTSLVQKLLCGETFKPEDFPGGDESFFPKLKVLDAAQEEGACPTPVRQRNLRPRNTAPFEVENISSSGNSGEENRQCSERCRHENLKHWISQRFEGMENSIEELRTLICKSLGLPEGSKRNAWKRKAMDDPQVRRTLSPDDSIVSETEGRNRKGKKRKTVGTRLVGKKTLPRRRSGGGKEEVSRKNPPSSERESGHQNDDDHAKENESDNARFPPSGGNKGDQQQETQSNALVLFGDVLDVEPVILRLCSVWLSSGNNNSCEYLRISSTFQHAVTSPGAWQKRNPTYRYEQGSPVAWEKTKPNCYSSVGSVRFFHPSWDGNPSSKYKVASTGIETCPLLALLTDLMQGKSAPEGGEGHQKWVGAPPVGYESGQTSNQNDGERLEQVYAPMGFVEALVKEINSEIPGSDGEIRATRGGEGAQPKENESVAARMTPTTGIDFAQKTGADNGGESGQTSNQNDGERLEQVSAPMGFVEALEIRATRGGEGAQPKENESVAARMTPTAGIDFTQKTGADNGGEFVEEDPDGGEEARTADKQPQSVDSVETSNMEISKPVEAVGKVAPPKAGVEASVKEINAKLQGTEDEERYDSCKDDMSTDSQIQENPRDLCGETDADSEDVGSGGKRHRMRSSKISGVYTPDPRVKKLFKSEEKVEYKPIAKTNRTQFKKFPEILRENPEQMWDIATGHSVCNHFFFEIAEPGKLMSDEHMHVIMNMLWRRHGIYLQKERMVILDLYFIKTIQSNWSAFSADNDKLQFEWGKNVAQYVTGKSKGQKMKLGLGRDVDTVYTPMNWGGDHWVGLCIKLTEGHVTVFDSYVPHIEIEVAEGHMCSVVQSLPYLLKKYAGHKFYKVKEGLRIYSWSRTEDIYHNKRGGDCGPCAANFIEMHAAGLTEEMSRITDKDVDRFREQYAMDCYEEFLGDAKEFFATQETINCWISEGRSRKVVSAIIARLCFQRCANDVQNSVIIVSGRRQAKDHKKTPTSDPNSMEAHVLPNLPQEIVCKIIELVGEESFYNIGPFLRAEKRGYALAHEPSVLKKCDVSEMEDGFVTCQIRQGCQFREFHLKCVSAGNRKAIYYEGLFTAPSIGFEESIKILEPNVPMHGFSTLAVAIFNVCLGNDKEASKVFQLFAAYHHDLRSDDTCEMGESIENQLKAFGAEDLNCNKYGEFFKFPDDGVIKTPSKIPSMSTSSSSDGASYVDMLYAVNDSNLGIPDRCPCGSAIIIQISTEAAAIPKKYFVCKDFKNDGLHRKQEWTAAIKDETRRLKKTVDDHESRIRSLGRVEYRIDRIDEDAQKNDGEIANLGYQIT</sequence>
<evidence type="ECO:0000259" key="5">
    <source>
        <dbReference type="PROSITE" id="PS50600"/>
    </source>
</evidence>
<feature type="compositionally biased region" description="Basic and acidic residues" evidence="4">
    <location>
        <begin position="335"/>
        <end position="368"/>
    </location>
</feature>
<evidence type="ECO:0000256" key="3">
    <source>
        <dbReference type="ARBA" id="ARBA00022801"/>
    </source>
</evidence>
<evidence type="ECO:0000256" key="4">
    <source>
        <dbReference type="SAM" id="MobiDB-lite"/>
    </source>
</evidence>
<comment type="caution">
    <text evidence="6">The sequence shown here is derived from an EMBL/GenBank/DDBJ whole genome shotgun (WGS) entry which is preliminary data.</text>
</comment>
<feature type="compositionally biased region" description="Polar residues" evidence="4">
    <location>
        <begin position="694"/>
        <end position="708"/>
    </location>
</feature>
<name>A0ABQ7LT10_BRACM</name>
<evidence type="ECO:0000313" key="7">
    <source>
        <dbReference type="Proteomes" id="UP000823674"/>
    </source>
</evidence>
<dbReference type="EMBL" id="JADBGQ010000007">
    <property type="protein sequence ID" value="KAG5388753.1"/>
    <property type="molecule type" value="Genomic_DNA"/>
</dbReference>
<evidence type="ECO:0000256" key="2">
    <source>
        <dbReference type="ARBA" id="ARBA00022670"/>
    </source>
</evidence>
<protein>
    <recommendedName>
        <fullName evidence="5">Ubiquitin-like protease family profile domain-containing protein</fullName>
    </recommendedName>
</protein>
<evidence type="ECO:0000256" key="1">
    <source>
        <dbReference type="ARBA" id="ARBA00005234"/>
    </source>
</evidence>
<feature type="domain" description="Ubiquitin-like protease family profile" evidence="5">
    <location>
        <begin position="845"/>
        <end position="1043"/>
    </location>
</feature>